<dbReference type="AlphaFoldDB" id="A0A7W7CJR9"/>
<dbReference type="SUPFAM" id="SSF46894">
    <property type="entry name" value="C-terminal effector domain of the bipartite response regulators"/>
    <property type="match status" value="1"/>
</dbReference>
<comment type="caution">
    <text evidence="2">The sequence shown here is derived from an EMBL/GenBank/DDBJ whole genome shotgun (WGS) entry which is preliminary data.</text>
</comment>
<dbReference type="Gene3D" id="1.10.10.10">
    <property type="entry name" value="Winged helix-like DNA-binding domain superfamily/Winged helix DNA-binding domain"/>
    <property type="match status" value="1"/>
</dbReference>
<dbReference type="InterPro" id="IPR036388">
    <property type="entry name" value="WH-like_DNA-bd_sf"/>
</dbReference>
<evidence type="ECO:0000313" key="2">
    <source>
        <dbReference type="EMBL" id="MBB4682425.1"/>
    </source>
</evidence>
<dbReference type="InterPro" id="IPR000792">
    <property type="entry name" value="Tscrpt_reg_LuxR_C"/>
</dbReference>
<keyword evidence="2" id="KW-0238">DNA-binding</keyword>
<dbReference type="EMBL" id="JACHMH010000001">
    <property type="protein sequence ID" value="MBB4682425.1"/>
    <property type="molecule type" value="Genomic_DNA"/>
</dbReference>
<dbReference type="InterPro" id="IPR016032">
    <property type="entry name" value="Sig_transdc_resp-reg_C-effctor"/>
</dbReference>
<evidence type="ECO:0000259" key="1">
    <source>
        <dbReference type="SMART" id="SM00421"/>
    </source>
</evidence>
<reference evidence="2 3" key="1">
    <citation type="submission" date="2020-08" db="EMBL/GenBank/DDBJ databases">
        <title>Sequencing the genomes of 1000 actinobacteria strains.</title>
        <authorList>
            <person name="Klenk H.-P."/>
        </authorList>
    </citation>
    <scope>NUCLEOTIDE SEQUENCE [LARGE SCALE GENOMIC DNA]</scope>
    <source>
        <strain evidence="2 3">DSM 44230</strain>
    </source>
</reference>
<proteinExistence type="predicted"/>
<feature type="domain" description="HTH luxR-type" evidence="1">
    <location>
        <begin position="112"/>
        <end position="169"/>
    </location>
</feature>
<dbReference type="Proteomes" id="UP000533598">
    <property type="component" value="Unassembled WGS sequence"/>
</dbReference>
<sequence length="180" mass="19399">MPLRDLGFSAAAEAVYRALLDNPDASTDHLSWLANTPLGPVLDALLDLGVLRPDPDTPCGLTPLNPATALAELIGRVEQDLLRRHRRAGDTRAELPELIARYQPTAADVLPGEPLSEVDRRVLELLASGITDEAAARVVGFSVRQLRRRVAALMARLEAASRFEAGVAAARRGWVRAAGR</sequence>
<gene>
    <name evidence="2" type="ORF">HNR67_008543</name>
</gene>
<evidence type="ECO:0000313" key="3">
    <source>
        <dbReference type="Proteomes" id="UP000533598"/>
    </source>
</evidence>
<organism evidence="2 3">
    <name type="scientific">Crossiella cryophila</name>
    <dbReference type="NCBI Taxonomy" id="43355"/>
    <lineage>
        <taxon>Bacteria</taxon>
        <taxon>Bacillati</taxon>
        <taxon>Actinomycetota</taxon>
        <taxon>Actinomycetes</taxon>
        <taxon>Pseudonocardiales</taxon>
        <taxon>Pseudonocardiaceae</taxon>
        <taxon>Crossiella</taxon>
    </lineage>
</organism>
<dbReference type="SMART" id="SM00421">
    <property type="entry name" value="HTH_LUXR"/>
    <property type="match status" value="1"/>
</dbReference>
<dbReference type="GO" id="GO:0003677">
    <property type="term" value="F:DNA binding"/>
    <property type="evidence" value="ECO:0007669"/>
    <property type="project" value="UniProtKB-KW"/>
</dbReference>
<keyword evidence="3" id="KW-1185">Reference proteome</keyword>
<accession>A0A7W7CJR9</accession>
<dbReference type="GO" id="GO:0006355">
    <property type="term" value="P:regulation of DNA-templated transcription"/>
    <property type="evidence" value="ECO:0007669"/>
    <property type="project" value="InterPro"/>
</dbReference>
<protein>
    <submittedName>
        <fullName evidence="2">DNA-binding CsgD family transcriptional regulator</fullName>
    </submittedName>
</protein>
<name>A0A7W7CJR9_9PSEU</name>
<dbReference type="RefSeq" id="WP_185009724.1">
    <property type="nucleotide sequence ID" value="NZ_BAAAUI010000007.1"/>
</dbReference>